<dbReference type="PANTHER" id="PTHR15999:SF2">
    <property type="entry name" value="ZINC FINGER CW-TYPE PWWP DOMAIN PROTEIN 1"/>
    <property type="match status" value="1"/>
</dbReference>
<dbReference type="InterPro" id="IPR042778">
    <property type="entry name" value="ZCWPW1/ZCWPW2"/>
</dbReference>
<dbReference type="AlphaFoldDB" id="E9GNS0"/>
<dbReference type="InParanoid" id="E9GNS0"/>
<dbReference type="KEGG" id="dpx:DAPPUDRAFT_245650"/>
<name>E9GNS0_DAPPU</name>
<dbReference type="EMBL" id="GL732555">
    <property type="protein sequence ID" value="EFX78808.1"/>
    <property type="molecule type" value="Genomic_DNA"/>
</dbReference>
<gene>
    <name evidence="1" type="ORF">DAPPUDRAFT_245650</name>
</gene>
<dbReference type="PhylomeDB" id="E9GNS0"/>
<dbReference type="PANTHER" id="PTHR15999">
    <property type="entry name" value="ZINC FINGER CW-TYPE PWWP DOMAIN PROTEIN 1"/>
    <property type="match status" value="1"/>
</dbReference>
<evidence type="ECO:0000313" key="1">
    <source>
        <dbReference type="EMBL" id="EFX78808.1"/>
    </source>
</evidence>
<dbReference type="Proteomes" id="UP000000305">
    <property type="component" value="Unassembled WGS sequence"/>
</dbReference>
<proteinExistence type="predicted"/>
<sequence>MLFKRDTRSKTKTIKAPAYLEHLVVQLTQKTAKKKRKLSSDLRSSWKLRGAVGSADENSDGISDETGHIATLTDHATYARSLGFPEPFPEYVFHLEEAEVQKRLNRSLTVSLWIHMFQQLLKLALSRVVGPK</sequence>
<reference evidence="1 2" key="1">
    <citation type="journal article" date="2011" name="Science">
        <title>The ecoresponsive genome of Daphnia pulex.</title>
        <authorList>
            <person name="Colbourne J.K."/>
            <person name="Pfrender M.E."/>
            <person name="Gilbert D."/>
            <person name="Thomas W.K."/>
            <person name="Tucker A."/>
            <person name="Oakley T.H."/>
            <person name="Tokishita S."/>
            <person name="Aerts A."/>
            <person name="Arnold G.J."/>
            <person name="Basu M.K."/>
            <person name="Bauer D.J."/>
            <person name="Caceres C.E."/>
            <person name="Carmel L."/>
            <person name="Casola C."/>
            <person name="Choi J.H."/>
            <person name="Detter J.C."/>
            <person name="Dong Q."/>
            <person name="Dusheyko S."/>
            <person name="Eads B.D."/>
            <person name="Frohlich T."/>
            <person name="Geiler-Samerotte K.A."/>
            <person name="Gerlach D."/>
            <person name="Hatcher P."/>
            <person name="Jogdeo S."/>
            <person name="Krijgsveld J."/>
            <person name="Kriventseva E.V."/>
            <person name="Kultz D."/>
            <person name="Laforsch C."/>
            <person name="Lindquist E."/>
            <person name="Lopez J."/>
            <person name="Manak J.R."/>
            <person name="Muller J."/>
            <person name="Pangilinan J."/>
            <person name="Patwardhan R.P."/>
            <person name="Pitluck S."/>
            <person name="Pritham E.J."/>
            <person name="Rechtsteiner A."/>
            <person name="Rho M."/>
            <person name="Rogozin I.B."/>
            <person name="Sakarya O."/>
            <person name="Salamov A."/>
            <person name="Schaack S."/>
            <person name="Shapiro H."/>
            <person name="Shiga Y."/>
            <person name="Skalitzky C."/>
            <person name="Smith Z."/>
            <person name="Souvorov A."/>
            <person name="Sung W."/>
            <person name="Tang Z."/>
            <person name="Tsuchiya D."/>
            <person name="Tu H."/>
            <person name="Vos H."/>
            <person name="Wang M."/>
            <person name="Wolf Y.I."/>
            <person name="Yamagata H."/>
            <person name="Yamada T."/>
            <person name="Ye Y."/>
            <person name="Shaw J.R."/>
            <person name="Andrews J."/>
            <person name="Crease T.J."/>
            <person name="Tang H."/>
            <person name="Lucas S.M."/>
            <person name="Robertson H.M."/>
            <person name="Bork P."/>
            <person name="Koonin E.V."/>
            <person name="Zdobnov E.M."/>
            <person name="Grigoriev I.V."/>
            <person name="Lynch M."/>
            <person name="Boore J.L."/>
        </authorList>
    </citation>
    <scope>NUCLEOTIDE SEQUENCE [LARGE SCALE GENOMIC DNA]</scope>
</reference>
<evidence type="ECO:0000313" key="2">
    <source>
        <dbReference type="Proteomes" id="UP000000305"/>
    </source>
</evidence>
<protein>
    <submittedName>
        <fullName evidence="1">Uncharacterized protein</fullName>
    </submittedName>
</protein>
<accession>E9GNS0</accession>
<organism evidence="1 2">
    <name type="scientific">Daphnia pulex</name>
    <name type="common">Water flea</name>
    <dbReference type="NCBI Taxonomy" id="6669"/>
    <lineage>
        <taxon>Eukaryota</taxon>
        <taxon>Metazoa</taxon>
        <taxon>Ecdysozoa</taxon>
        <taxon>Arthropoda</taxon>
        <taxon>Crustacea</taxon>
        <taxon>Branchiopoda</taxon>
        <taxon>Diplostraca</taxon>
        <taxon>Cladocera</taxon>
        <taxon>Anomopoda</taxon>
        <taxon>Daphniidae</taxon>
        <taxon>Daphnia</taxon>
    </lineage>
</organism>
<dbReference type="HOGENOM" id="CLU_1919166_0_0_1"/>
<keyword evidence="2" id="KW-1185">Reference proteome</keyword>